<dbReference type="EMBL" id="CAXKWB010005365">
    <property type="protein sequence ID" value="CAL4078031.1"/>
    <property type="molecule type" value="Genomic_DNA"/>
</dbReference>
<feature type="region of interest" description="Disordered" evidence="1">
    <location>
        <begin position="1"/>
        <end position="63"/>
    </location>
</feature>
<feature type="compositionally biased region" description="Basic and acidic residues" evidence="1">
    <location>
        <begin position="663"/>
        <end position="681"/>
    </location>
</feature>
<name>A0AAV2QAE2_MEGNR</name>
<evidence type="ECO:0000313" key="2">
    <source>
        <dbReference type="EMBL" id="CAL4078031.1"/>
    </source>
</evidence>
<gene>
    <name evidence="2" type="ORF">MNOR_LOCUS10550</name>
</gene>
<feature type="compositionally biased region" description="Basic and acidic residues" evidence="1">
    <location>
        <begin position="490"/>
        <end position="506"/>
    </location>
</feature>
<feature type="compositionally biased region" description="Basic residues" evidence="1">
    <location>
        <begin position="198"/>
        <end position="215"/>
    </location>
</feature>
<feature type="compositionally biased region" description="Low complexity" evidence="1">
    <location>
        <begin position="617"/>
        <end position="626"/>
    </location>
</feature>
<dbReference type="AlphaFoldDB" id="A0AAV2QAE2"/>
<accession>A0AAV2QAE2</accession>
<organism evidence="2 3">
    <name type="scientific">Meganyctiphanes norvegica</name>
    <name type="common">Northern krill</name>
    <name type="synonym">Thysanopoda norvegica</name>
    <dbReference type="NCBI Taxonomy" id="48144"/>
    <lineage>
        <taxon>Eukaryota</taxon>
        <taxon>Metazoa</taxon>
        <taxon>Ecdysozoa</taxon>
        <taxon>Arthropoda</taxon>
        <taxon>Crustacea</taxon>
        <taxon>Multicrustacea</taxon>
        <taxon>Malacostraca</taxon>
        <taxon>Eumalacostraca</taxon>
        <taxon>Eucarida</taxon>
        <taxon>Euphausiacea</taxon>
        <taxon>Euphausiidae</taxon>
        <taxon>Meganyctiphanes</taxon>
    </lineage>
</organism>
<feature type="compositionally biased region" description="Low complexity" evidence="1">
    <location>
        <begin position="589"/>
        <end position="610"/>
    </location>
</feature>
<comment type="caution">
    <text evidence="2">The sequence shown here is derived from an EMBL/GenBank/DDBJ whole genome shotgun (WGS) entry which is preliminary data.</text>
</comment>
<feature type="non-terminal residue" evidence="2">
    <location>
        <position position="837"/>
    </location>
</feature>
<feature type="region of interest" description="Disordered" evidence="1">
    <location>
        <begin position="490"/>
        <end position="520"/>
    </location>
</feature>
<feature type="compositionally biased region" description="Pro residues" evidence="1">
    <location>
        <begin position="140"/>
        <end position="150"/>
    </location>
</feature>
<feature type="region of interest" description="Disordered" evidence="1">
    <location>
        <begin position="552"/>
        <end position="647"/>
    </location>
</feature>
<dbReference type="Proteomes" id="UP001497623">
    <property type="component" value="Unassembled WGS sequence"/>
</dbReference>
<feature type="region of interest" description="Disordered" evidence="1">
    <location>
        <begin position="134"/>
        <end position="216"/>
    </location>
</feature>
<feature type="region of interest" description="Disordered" evidence="1">
    <location>
        <begin position="419"/>
        <end position="438"/>
    </location>
</feature>
<reference evidence="2 3" key="1">
    <citation type="submission" date="2024-05" db="EMBL/GenBank/DDBJ databases">
        <authorList>
            <person name="Wallberg A."/>
        </authorList>
    </citation>
    <scope>NUCLEOTIDE SEQUENCE [LARGE SCALE GENOMIC DNA]</scope>
</reference>
<feature type="compositionally biased region" description="Pro residues" evidence="1">
    <location>
        <begin position="249"/>
        <end position="258"/>
    </location>
</feature>
<feature type="compositionally biased region" description="Polar residues" evidence="1">
    <location>
        <begin position="792"/>
        <end position="805"/>
    </location>
</feature>
<sequence length="837" mass="90021">MMHHIGGGGEDPQIRLSGGGGGHAMAAVAVGQGGSSGPHHPASGHPVSSPSLASSPPITTQTSPILHTSISHIPASSPVMHHLDKNTSLATKLRLSKFLDDQAYPLRASLYHPVQDDGNIRVLSPALVNSQVLPRTRPLSPDPLLPPPATPTDVTRPRSPRDKSVSRGGRKSQPSTTPEQSDGDGADKASAAGSAKGGRGRGRRRPRPFKLKFHHQALPQEYLDHYEAKLRQEQRQAIAQQPMQSLQPPQSPVTPMTPTPDSSGCIEPQGLQGGVPRRKGGKNGRSSRGARPITIHEAGGGATEALLRDLLMSRPHLQQAALHQVALARAQSVPSVMMATGGRYSPAGEDQLPYMGEMILDSKPRRGRKPKKQDITHLINKNYGGFGLGPSGMVDAVPAQTPPSPSQYSNPRLAALQAHLQQSLEQEESDREDTYSRHSGYSAMSAISGDMGSRSRSYTSLVHSTGMSQESESGQNEPLNLCVRDTPLKLENDNHSPIRPVTDIKLEPGSGHIVGEDAHGGLNSPDPALWAAANRLNMPPHWLQDYRLKNEDGLSSGQSTPSLCSQSSHLPSFSPPVFPQFSPPPPLSSPHRPLSSPHRLISPHSMASPHSPHRLISPHSMASPQSPHSPSPAPDGSSLPPNHHHHRHVHALLKESLQQRLEEAARERLTSQDLHRQHSENGRSSARGGSAGARRKRSALFIPPPDPNTEVSICKFKFTGGPNPMLEEKKMVSVDSGGNLRYFSGNHHGIIRDSKQAASHLRLSGKILENMSLSKCEKDVKKIRLESDNDDSCSLNGLGSATGSPRGTLERGMDPPSSVPPQEESPKRKRRSKKSSV</sequence>
<keyword evidence="3" id="KW-1185">Reference proteome</keyword>
<feature type="region of interest" description="Disordered" evidence="1">
    <location>
        <begin position="787"/>
        <end position="837"/>
    </location>
</feature>
<evidence type="ECO:0000256" key="1">
    <source>
        <dbReference type="SAM" id="MobiDB-lite"/>
    </source>
</evidence>
<feature type="compositionally biased region" description="Pro residues" evidence="1">
    <location>
        <begin position="573"/>
        <end position="588"/>
    </location>
</feature>
<feature type="compositionally biased region" description="Low complexity" evidence="1">
    <location>
        <begin position="37"/>
        <end position="57"/>
    </location>
</feature>
<protein>
    <submittedName>
        <fullName evidence="2">Uncharacterized protein</fullName>
    </submittedName>
</protein>
<feature type="compositionally biased region" description="Gly residues" evidence="1">
    <location>
        <begin position="1"/>
        <end position="10"/>
    </location>
</feature>
<proteinExistence type="predicted"/>
<feature type="compositionally biased region" description="Basic and acidic residues" evidence="1">
    <location>
        <begin position="155"/>
        <end position="165"/>
    </location>
</feature>
<feature type="compositionally biased region" description="Polar residues" evidence="1">
    <location>
        <begin position="553"/>
        <end position="569"/>
    </location>
</feature>
<feature type="region of interest" description="Disordered" evidence="1">
    <location>
        <begin position="663"/>
        <end position="706"/>
    </location>
</feature>
<evidence type="ECO:0000313" key="3">
    <source>
        <dbReference type="Proteomes" id="UP001497623"/>
    </source>
</evidence>
<feature type="compositionally biased region" description="Basic residues" evidence="1">
    <location>
        <begin position="827"/>
        <end position="837"/>
    </location>
</feature>
<feature type="region of interest" description="Disordered" evidence="1">
    <location>
        <begin position="237"/>
        <end position="293"/>
    </location>
</feature>